<dbReference type="FunFam" id="1.20.1720.10:FF:000021">
    <property type="entry name" value="Drug resistance transporter, EmrB/QacA subfamily"/>
    <property type="match status" value="1"/>
</dbReference>
<feature type="domain" description="Major facilitator superfamily (MFS) profile" evidence="10">
    <location>
        <begin position="10"/>
        <end position="483"/>
    </location>
</feature>
<dbReference type="InterPro" id="IPR004638">
    <property type="entry name" value="EmrB-like"/>
</dbReference>
<feature type="transmembrane region" description="Helical" evidence="9">
    <location>
        <begin position="225"/>
        <end position="247"/>
    </location>
</feature>
<comment type="similarity">
    <text evidence="2">Belongs to the major facilitator superfamily. EmrB family.</text>
</comment>
<organism evidence="11 12">
    <name type="scientific">Arthrobacter oryzae</name>
    <dbReference type="NCBI Taxonomy" id="409290"/>
    <lineage>
        <taxon>Bacteria</taxon>
        <taxon>Bacillati</taxon>
        <taxon>Actinomycetota</taxon>
        <taxon>Actinomycetes</taxon>
        <taxon>Micrococcales</taxon>
        <taxon>Micrococcaceae</taxon>
        <taxon>Arthrobacter</taxon>
    </lineage>
</organism>
<evidence type="ECO:0000313" key="12">
    <source>
        <dbReference type="Proteomes" id="UP000276055"/>
    </source>
</evidence>
<feature type="transmembrane region" description="Helical" evidence="9">
    <location>
        <begin position="43"/>
        <end position="64"/>
    </location>
</feature>
<comment type="subcellular location">
    <subcellularLocation>
        <location evidence="1">Cell membrane</location>
        <topology evidence="1">Multi-pass membrane protein</topology>
    </subcellularLocation>
</comment>
<feature type="transmembrane region" description="Helical" evidence="9">
    <location>
        <begin position="460"/>
        <end position="479"/>
    </location>
</feature>
<keyword evidence="7 9" id="KW-0472">Membrane</keyword>
<dbReference type="AlphaFoldDB" id="A0A495EVM2"/>
<evidence type="ECO:0000256" key="5">
    <source>
        <dbReference type="ARBA" id="ARBA00022692"/>
    </source>
</evidence>
<feature type="transmembrane region" description="Helical" evidence="9">
    <location>
        <begin position="304"/>
        <end position="325"/>
    </location>
</feature>
<proteinExistence type="inferred from homology"/>
<feature type="compositionally biased region" description="Low complexity" evidence="8">
    <location>
        <begin position="489"/>
        <end position="509"/>
    </location>
</feature>
<dbReference type="OrthoDB" id="7375466at2"/>
<feature type="transmembrane region" description="Helical" evidence="9">
    <location>
        <begin position="134"/>
        <end position="152"/>
    </location>
</feature>
<dbReference type="InterPro" id="IPR036259">
    <property type="entry name" value="MFS_trans_sf"/>
</dbReference>
<dbReference type="PANTHER" id="PTHR42718">
    <property type="entry name" value="MAJOR FACILITATOR SUPERFAMILY MULTIDRUG TRANSPORTER MFSC"/>
    <property type="match status" value="1"/>
</dbReference>
<dbReference type="Gene3D" id="1.20.1250.20">
    <property type="entry name" value="MFS general substrate transporter like domains"/>
    <property type="match status" value="1"/>
</dbReference>
<dbReference type="EMBL" id="RBIR01000002">
    <property type="protein sequence ID" value="RKR20631.1"/>
    <property type="molecule type" value="Genomic_DNA"/>
</dbReference>
<dbReference type="PROSITE" id="PS50850">
    <property type="entry name" value="MFS"/>
    <property type="match status" value="1"/>
</dbReference>
<dbReference type="NCBIfam" id="TIGR00711">
    <property type="entry name" value="efflux_EmrB"/>
    <property type="match status" value="1"/>
</dbReference>
<feature type="transmembrane region" description="Helical" evidence="9">
    <location>
        <begin position="101"/>
        <end position="122"/>
    </location>
</feature>
<dbReference type="PANTHER" id="PTHR42718:SF42">
    <property type="entry name" value="EXPORT PROTEIN"/>
    <property type="match status" value="1"/>
</dbReference>
<feature type="compositionally biased region" description="Basic and acidic residues" evidence="8">
    <location>
        <begin position="514"/>
        <end position="523"/>
    </location>
</feature>
<evidence type="ECO:0000256" key="3">
    <source>
        <dbReference type="ARBA" id="ARBA00022448"/>
    </source>
</evidence>
<evidence type="ECO:0000256" key="8">
    <source>
        <dbReference type="SAM" id="MobiDB-lite"/>
    </source>
</evidence>
<evidence type="ECO:0000313" key="11">
    <source>
        <dbReference type="EMBL" id="RKR20631.1"/>
    </source>
</evidence>
<feature type="transmembrane region" description="Helical" evidence="9">
    <location>
        <begin position="268"/>
        <end position="292"/>
    </location>
</feature>
<feature type="transmembrane region" description="Helical" evidence="9">
    <location>
        <begin position="196"/>
        <end position="213"/>
    </location>
</feature>
<keyword evidence="5 9" id="KW-0812">Transmembrane</keyword>
<feature type="transmembrane region" description="Helical" evidence="9">
    <location>
        <begin position="164"/>
        <end position="184"/>
    </location>
</feature>
<feature type="region of interest" description="Disordered" evidence="8">
    <location>
        <begin position="488"/>
        <end position="523"/>
    </location>
</feature>
<keyword evidence="6 9" id="KW-1133">Transmembrane helix</keyword>
<evidence type="ECO:0000256" key="6">
    <source>
        <dbReference type="ARBA" id="ARBA00022989"/>
    </source>
</evidence>
<evidence type="ECO:0000256" key="4">
    <source>
        <dbReference type="ARBA" id="ARBA00022475"/>
    </source>
</evidence>
<dbReference type="RefSeq" id="WP_120951200.1">
    <property type="nucleotide sequence ID" value="NZ_RBIR01000002.1"/>
</dbReference>
<dbReference type="InterPro" id="IPR020846">
    <property type="entry name" value="MFS_dom"/>
</dbReference>
<dbReference type="Proteomes" id="UP000276055">
    <property type="component" value="Unassembled WGS sequence"/>
</dbReference>
<keyword evidence="3" id="KW-0813">Transport</keyword>
<sequence length="523" mass="54875">MENVARPWPALWSLVIGFFMILIDTTIVSVANPSIMKGLNTDINSVIWVTSAYLLAYAVPLLITGRLGDRFGPKKLYLSGLVVFTLASLWCGLSGDVQTLIAARVVQGFGAAMMTPQTMAVITRIFAPDRRGAAMGIWGATAGVATLVGPILGGVLVDGLGWEWIFFINIPVGIAGFVLAMRFVPSLSTHPHKFDIPGVLLSALGLFLLVFGIQEGETYDWGTIAGPITVWGLIISGIVVLVVFVLWQKFNKGEPLLPLSLFKDRNFSLANIAITTVGFTVTAFSLPLIFYYQIVRGLTPTQSALMMVPMALISGGLAPVVGRIIDRVNPKFITATGLVLMSVALFWNSLLMHPDTSIWLFLLPSAVLGFANAGIWAPLSSTVTRNLPPRQAGAGSGVYNTTRQIGAVLGSAAIAVLIQARLAAELPARPGAGGNTSPMGFGGALPEPLREGFSTAMGQSILLPAAVILLGAAVALFFAKPKPVQGWGAPAPAAATATAASAETAAPVADTDAGADRASAERR</sequence>
<dbReference type="GO" id="GO:0005886">
    <property type="term" value="C:plasma membrane"/>
    <property type="evidence" value="ECO:0007669"/>
    <property type="project" value="UniProtKB-SubCell"/>
</dbReference>
<evidence type="ECO:0000256" key="9">
    <source>
        <dbReference type="SAM" id="Phobius"/>
    </source>
</evidence>
<evidence type="ECO:0000259" key="10">
    <source>
        <dbReference type="PROSITE" id="PS50850"/>
    </source>
</evidence>
<dbReference type="CDD" id="cd17321">
    <property type="entry name" value="MFS_MMR_MDR_like"/>
    <property type="match status" value="1"/>
</dbReference>
<name>A0A495EVM2_9MICC</name>
<feature type="transmembrane region" description="Helical" evidence="9">
    <location>
        <begin position="332"/>
        <end position="352"/>
    </location>
</feature>
<feature type="transmembrane region" description="Helical" evidence="9">
    <location>
        <begin position="76"/>
        <end position="95"/>
    </location>
</feature>
<reference evidence="11 12" key="1">
    <citation type="submission" date="2018-10" db="EMBL/GenBank/DDBJ databases">
        <title>Genomic Encyclopedia of Type Strains, Phase IV (KMG-IV): sequencing the most valuable type-strain genomes for metagenomic binning, comparative biology and taxonomic classification.</title>
        <authorList>
            <person name="Goeker M."/>
        </authorList>
    </citation>
    <scope>NUCLEOTIDE SEQUENCE [LARGE SCALE GENOMIC DNA]</scope>
    <source>
        <strain evidence="11 12">DSM 25586</strain>
    </source>
</reference>
<keyword evidence="4" id="KW-1003">Cell membrane</keyword>
<comment type="caution">
    <text evidence="11">The sequence shown here is derived from an EMBL/GenBank/DDBJ whole genome shotgun (WGS) entry which is preliminary data.</text>
</comment>
<evidence type="ECO:0000256" key="2">
    <source>
        <dbReference type="ARBA" id="ARBA00008537"/>
    </source>
</evidence>
<dbReference type="GO" id="GO:0022857">
    <property type="term" value="F:transmembrane transporter activity"/>
    <property type="evidence" value="ECO:0007669"/>
    <property type="project" value="InterPro"/>
</dbReference>
<accession>A0A495EVM2</accession>
<dbReference type="Gene3D" id="1.20.1720.10">
    <property type="entry name" value="Multidrug resistance protein D"/>
    <property type="match status" value="1"/>
</dbReference>
<evidence type="ECO:0000256" key="1">
    <source>
        <dbReference type="ARBA" id="ARBA00004651"/>
    </source>
</evidence>
<dbReference type="SUPFAM" id="SSF103473">
    <property type="entry name" value="MFS general substrate transporter"/>
    <property type="match status" value="1"/>
</dbReference>
<dbReference type="PRINTS" id="PR01036">
    <property type="entry name" value="TCRTETB"/>
</dbReference>
<gene>
    <name evidence="11" type="ORF">C8D78_1270</name>
</gene>
<dbReference type="InterPro" id="IPR011701">
    <property type="entry name" value="MFS"/>
</dbReference>
<evidence type="ECO:0000256" key="7">
    <source>
        <dbReference type="ARBA" id="ARBA00023136"/>
    </source>
</evidence>
<protein>
    <submittedName>
        <fullName evidence="11">EmrB/QacA subfamily drug resistance transporter</fullName>
    </submittedName>
</protein>
<feature type="transmembrane region" description="Helical" evidence="9">
    <location>
        <begin position="12"/>
        <end position="31"/>
    </location>
</feature>
<dbReference type="Pfam" id="PF07690">
    <property type="entry name" value="MFS_1"/>
    <property type="match status" value="1"/>
</dbReference>
<feature type="transmembrane region" description="Helical" evidence="9">
    <location>
        <begin position="358"/>
        <end position="379"/>
    </location>
</feature>